<evidence type="ECO:0000313" key="2">
    <source>
        <dbReference type="EMBL" id="AFJ47356.1"/>
    </source>
</evidence>
<dbReference type="RefSeq" id="WP_002440414.1">
    <property type="nucleotide sequence ID" value="NC_017910.1"/>
</dbReference>
<organism evidence="2 3">
    <name type="scientific">Shimwellia blattae (strain ATCC 29907 / DSM 4481 / JCM 1650 / NBRC 105725 / CDC 9005-74)</name>
    <name type="common">Escherichia blattae</name>
    <dbReference type="NCBI Taxonomy" id="630626"/>
    <lineage>
        <taxon>Bacteria</taxon>
        <taxon>Pseudomonadati</taxon>
        <taxon>Pseudomonadota</taxon>
        <taxon>Gammaproteobacteria</taxon>
        <taxon>Enterobacterales</taxon>
        <taxon>Enterobacteriaceae</taxon>
        <taxon>Shimwellia</taxon>
    </lineage>
</organism>
<dbReference type="KEGG" id="ebt:EBL_c22650"/>
<dbReference type="InterPro" id="IPR019690">
    <property type="entry name" value="DUF2569"/>
</dbReference>
<gene>
    <name evidence="2" type="primary">ydgK</name>
    <name evidence="2" type="ordered locus">EBL_c22650</name>
</gene>
<protein>
    <submittedName>
        <fullName evidence="2">Conserved inner membrane protein</fullName>
    </submittedName>
</protein>
<evidence type="ECO:0000256" key="1">
    <source>
        <dbReference type="SAM" id="Phobius"/>
    </source>
</evidence>
<keyword evidence="1" id="KW-0812">Transmembrane</keyword>
<feature type="transmembrane region" description="Helical" evidence="1">
    <location>
        <begin position="55"/>
        <end position="78"/>
    </location>
</feature>
<feature type="transmembrane region" description="Helical" evidence="1">
    <location>
        <begin position="114"/>
        <end position="133"/>
    </location>
</feature>
<sequence>MSTTSPARIGGWLLAPLAWLLMTLISTTLINIFYTRALFSAHSHQLLADQPAGQVMLWYLSLACAYAMWGYTLWLTVAFFKRRRTVPRHYIIWLLITVLLAVKSFAFAPVTDELAVRQLLFPLLAAAVLAPYFRHSARVKQTFTND</sequence>
<dbReference type="AlphaFoldDB" id="I2BA02"/>
<proteinExistence type="predicted"/>
<keyword evidence="3" id="KW-1185">Reference proteome</keyword>
<feature type="transmembrane region" description="Helical" evidence="1">
    <location>
        <begin position="12"/>
        <end position="35"/>
    </location>
</feature>
<evidence type="ECO:0000313" key="3">
    <source>
        <dbReference type="Proteomes" id="UP000001955"/>
    </source>
</evidence>
<name>I2BA02_SHIBC</name>
<reference evidence="2 3" key="1">
    <citation type="journal article" date="2012" name="J. Bacteriol.">
        <title>Complete genome sequence of the B12-producing Shimwellia blattae strain DSM 4481, isolated from a cockroach.</title>
        <authorList>
            <person name="Brzuszkiewicz E."/>
            <person name="Waschkowitz T."/>
            <person name="Wiezer A."/>
            <person name="Daniel R."/>
        </authorList>
    </citation>
    <scope>NUCLEOTIDE SEQUENCE [LARGE SCALE GENOMIC DNA]</scope>
    <source>
        <strain evidence="3">ATCC 29907 / DSM 4481 / JCM 1650 / NBRC 105725 / CDC 9005-74</strain>
    </source>
</reference>
<dbReference type="eggNOG" id="ENOG502ZZZI">
    <property type="taxonomic scope" value="Bacteria"/>
</dbReference>
<keyword evidence="1" id="KW-0472">Membrane</keyword>
<dbReference type="OrthoDB" id="6504677at2"/>
<accession>K6UQS4</accession>
<dbReference type="STRING" id="630626.EBL_c22650"/>
<dbReference type="Pfam" id="PF10754">
    <property type="entry name" value="DUF2569"/>
    <property type="match status" value="1"/>
</dbReference>
<dbReference type="Proteomes" id="UP000001955">
    <property type="component" value="Chromosome"/>
</dbReference>
<accession>I2BA02</accession>
<dbReference type="EMBL" id="CP001560">
    <property type="protein sequence ID" value="AFJ47356.1"/>
    <property type="molecule type" value="Genomic_DNA"/>
</dbReference>
<dbReference type="HOGENOM" id="CLU_147992_0_0_6"/>
<feature type="transmembrane region" description="Helical" evidence="1">
    <location>
        <begin position="90"/>
        <end position="108"/>
    </location>
</feature>
<keyword evidence="1" id="KW-1133">Transmembrane helix</keyword>